<proteinExistence type="predicted"/>
<keyword evidence="1" id="KW-0812">Transmembrane</keyword>
<evidence type="ECO:0000313" key="2">
    <source>
        <dbReference type="EMBL" id="TWT47994.1"/>
    </source>
</evidence>
<dbReference type="AlphaFoldDB" id="A0A5C5WBI7"/>
<feature type="transmembrane region" description="Helical" evidence="1">
    <location>
        <begin position="87"/>
        <end position="109"/>
    </location>
</feature>
<reference evidence="2 3" key="1">
    <citation type="submission" date="2019-02" db="EMBL/GenBank/DDBJ databases">
        <title>Deep-cultivation of Planctomycetes and their phenomic and genomic characterization uncovers novel biology.</title>
        <authorList>
            <person name="Wiegand S."/>
            <person name="Jogler M."/>
            <person name="Boedeker C."/>
            <person name="Pinto D."/>
            <person name="Vollmers J."/>
            <person name="Rivas-Marin E."/>
            <person name="Kohn T."/>
            <person name="Peeters S.H."/>
            <person name="Heuer A."/>
            <person name="Rast P."/>
            <person name="Oberbeckmann S."/>
            <person name="Bunk B."/>
            <person name="Jeske O."/>
            <person name="Meyerdierks A."/>
            <person name="Storesund J.E."/>
            <person name="Kallscheuer N."/>
            <person name="Luecker S."/>
            <person name="Lage O.M."/>
            <person name="Pohl T."/>
            <person name="Merkel B.J."/>
            <person name="Hornburger P."/>
            <person name="Mueller R.-W."/>
            <person name="Bruemmer F."/>
            <person name="Labrenz M."/>
            <person name="Spormann A.M."/>
            <person name="Op Den Camp H."/>
            <person name="Overmann J."/>
            <person name="Amann R."/>
            <person name="Jetten M.S.M."/>
            <person name="Mascher T."/>
            <person name="Medema M.H."/>
            <person name="Devos D.P."/>
            <person name="Kaster A.-K."/>
            <person name="Ovreas L."/>
            <person name="Rohde M."/>
            <person name="Galperin M.Y."/>
            <person name="Jogler C."/>
        </authorList>
    </citation>
    <scope>NUCLEOTIDE SEQUENCE [LARGE SCALE GENOMIC DNA]</scope>
    <source>
        <strain evidence="2 3">Pla22</strain>
    </source>
</reference>
<organism evidence="2 3">
    <name type="scientific">Rubripirellula amarantea</name>
    <dbReference type="NCBI Taxonomy" id="2527999"/>
    <lineage>
        <taxon>Bacteria</taxon>
        <taxon>Pseudomonadati</taxon>
        <taxon>Planctomycetota</taxon>
        <taxon>Planctomycetia</taxon>
        <taxon>Pirellulales</taxon>
        <taxon>Pirellulaceae</taxon>
        <taxon>Rubripirellula</taxon>
    </lineage>
</organism>
<sequence>MANPYEPTAHTAFDDTARSTNDCPVCRLSVNRLRLAVPLLKCPHCSTRLFLRLPFPIAASWVVVMLALVFAAYRWLSADPIRFLNHIWIVGLLPAPLAIACIAPVMLAFGRPCANNGFRNLTQDEIQSRRHVYLRNQDGGEP</sequence>
<name>A0A5C5WBI7_9BACT</name>
<evidence type="ECO:0000256" key="1">
    <source>
        <dbReference type="SAM" id="Phobius"/>
    </source>
</evidence>
<comment type="caution">
    <text evidence="2">The sequence shown here is derived from an EMBL/GenBank/DDBJ whole genome shotgun (WGS) entry which is preliminary data.</text>
</comment>
<dbReference type="Proteomes" id="UP000316598">
    <property type="component" value="Unassembled WGS sequence"/>
</dbReference>
<accession>A0A5C5WBI7</accession>
<dbReference type="RefSeq" id="WP_146517413.1">
    <property type="nucleotide sequence ID" value="NZ_SJPI01000004.1"/>
</dbReference>
<gene>
    <name evidence="2" type="ORF">Pla22_49940</name>
</gene>
<keyword evidence="1" id="KW-1133">Transmembrane helix</keyword>
<keyword evidence="1" id="KW-0472">Membrane</keyword>
<keyword evidence="3" id="KW-1185">Reference proteome</keyword>
<dbReference type="EMBL" id="SJPI01000004">
    <property type="protein sequence ID" value="TWT47994.1"/>
    <property type="molecule type" value="Genomic_DNA"/>
</dbReference>
<evidence type="ECO:0000313" key="3">
    <source>
        <dbReference type="Proteomes" id="UP000316598"/>
    </source>
</evidence>
<feature type="transmembrane region" description="Helical" evidence="1">
    <location>
        <begin position="49"/>
        <end position="75"/>
    </location>
</feature>
<protein>
    <submittedName>
        <fullName evidence="2">Uncharacterized protein</fullName>
    </submittedName>
</protein>